<dbReference type="AlphaFoldDB" id="A0A8H2WRV0"/>
<keyword evidence="2" id="KW-0732">Signal</keyword>
<keyword evidence="1" id="KW-0812">Transmembrane</keyword>
<evidence type="ECO:0000256" key="1">
    <source>
        <dbReference type="SAM" id="Phobius"/>
    </source>
</evidence>
<feature type="transmembrane region" description="Helical" evidence="1">
    <location>
        <begin position="61"/>
        <end position="82"/>
    </location>
</feature>
<gene>
    <name evidence="3" type="ORF">RDB_LOCUS10007</name>
</gene>
<feature type="signal peptide" evidence="2">
    <location>
        <begin position="1"/>
        <end position="23"/>
    </location>
</feature>
<evidence type="ECO:0000313" key="3">
    <source>
        <dbReference type="EMBL" id="CAE6403009.1"/>
    </source>
</evidence>
<dbReference type="EMBL" id="CAJMWW010000027">
    <property type="protein sequence ID" value="CAE6403009.1"/>
    <property type="molecule type" value="Genomic_DNA"/>
</dbReference>
<accession>A0A8H2WRV0</accession>
<name>A0A8H2WRV0_9AGAM</name>
<evidence type="ECO:0000256" key="2">
    <source>
        <dbReference type="SAM" id="SignalP"/>
    </source>
</evidence>
<feature type="chain" id="PRO_5034431798" description="Transmembrane protein" evidence="2">
    <location>
        <begin position="24"/>
        <end position="188"/>
    </location>
</feature>
<evidence type="ECO:0000313" key="4">
    <source>
        <dbReference type="Proteomes" id="UP000663841"/>
    </source>
</evidence>
<reference evidence="3" key="1">
    <citation type="submission" date="2021-01" db="EMBL/GenBank/DDBJ databases">
        <authorList>
            <person name="Kaushik A."/>
        </authorList>
    </citation>
    <scope>NUCLEOTIDE SEQUENCE</scope>
    <source>
        <strain evidence="3">AG3-T5</strain>
    </source>
</reference>
<organism evidence="3 4">
    <name type="scientific">Rhizoctonia solani</name>
    <dbReference type="NCBI Taxonomy" id="456999"/>
    <lineage>
        <taxon>Eukaryota</taxon>
        <taxon>Fungi</taxon>
        <taxon>Dikarya</taxon>
        <taxon>Basidiomycota</taxon>
        <taxon>Agaricomycotina</taxon>
        <taxon>Agaricomycetes</taxon>
        <taxon>Cantharellales</taxon>
        <taxon>Ceratobasidiaceae</taxon>
        <taxon>Rhizoctonia</taxon>
    </lineage>
</organism>
<sequence>MPSFVQFAGLAAIVLSLGYFASAAPVNLGIFAPVDLSCTGNDAISVVLAKLFVDIELKINALVSCSTIAELTVAVDVLVALFKGCADDLLKIGAGVVVTAEAQANIVACIAGLITLLVRAFVSVTLKFGLTAVVAIFAKIDVALQLLLVNLNICIGGVLALVAKAIASVTVGLLAQVQLKLCLGVLGL</sequence>
<feature type="transmembrane region" description="Helical" evidence="1">
    <location>
        <begin position="158"/>
        <end position="179"/>
    </location>
</feature>
<feature type="transmembrane region" description="Helical" evidence="1">
    <location>
        <begin position="102"/>
        <end position="122"/>
    </location>
</feature>
<dbReference type="Proteomes" id="UP000663841">
    <property type="component" value="Unassembled WGS sequence"/>
</dbReference>
<comment type="caution">
    <text evidence="3">The sequence shown here is derived from an EMBL/GenBank/DDBJ whole genome shotgun (WGS) entry which is preliminary data.</text>
</comment>
<protein>
    <recommendedName>
        <fullName evidence="5">Transmembrane protein</fullName>
    </recommendedName>
</protein>
<evidence type="ECO:0008006" key="5">
    <source>
        <dbReference type="Google" id="ProtNLM"/>
    </source>
</evidence>
<proteinExistence type="predicted"/>
<keyword evidence="1" id="KW-1133">Transmembrane helix</keyword>
<keyword evidence="1" id="KW-0472">Membrane</keyword>